<name>A0AAW1D9D7_9HEMI</name>
<evidence type="ECO:0000256" key="2">
    <source>
        <dbReference type="ARBA" id="ARBA00022692"/>
    </source>
</evidence>
<dbReference type="PANTHER" id="PTHR11040">
    <property type="entry name" value="ZINC/IRON TRANSPORTER"/>
    <property type="match status" value="1"/>
</dbReference>
<feature type="transmembrane region" description="Helical" evidence="5">
    <location>
        <begin position="169"/>
        <end position="190"/>
    </location>
</feature>
<evidence type="ECO:0000256" key="4">
    <source>
        <dbReference type="ARBA" id="ARBA00023136"/>
    </source>
</evidence>
<organism evidence="6 7">
    <name type="scientific">Rhynocoris fuscipes</name>
    <dbReference type="NCBI Taxonomy" id="488301"/>
    <lineage>
        <taxon>Eukaryota</taxon>
        <taxon>Metazoa</taxon>
        <taxon>Ecdysozoa</taxon>
        <taxon>Arthropoda</taxon>
        <taxon>Hexapoda</taxon>
        <taxon>Insecta</taxon>
        <taxon>Pterygota</taxon>
        <taxon>Neoptera</taxon>
        <taxon>Paraneoptera</taxon>
        <taxon>Hemiptera</taxon>
        <taxon>Heteroptera</taxon>
        <taxon>Panheteroptera</taxon>
        <taxon>Cimicomorpha</taxon>
        <taxon>Reduviidae</taxon>
        <taxon>Harpactorinae</taxon>
        <taxon>Harpactorini</taxon>
        <taxon>Rhynocoris</taxon>
    </lineage>
</organism>
<evidence type="ECO:0000313" key="6">
    <source>
        <dbReference type="EMBL" id="KAK9507606.1"/>
    </source>
</evidence>
<keyword evidence="3 5" id="KW-1133">Transmembrane helix</keyword>
<feature type="transmembrane region" description="Helical" evidence="5">
    <location>
        <begin position="25"/>
        <end position="45"/>
    </location>
</feature>
<feature type="transmembrane region" description="Helical" evidence="5">
    <location>
        <begin position="267"/>
        <end position="289"/>
    </location>
</feature>
<dbReference type="InterPro" id="IPR003689">
    <property type="entry name" value="ZIP"/>
</dbReference>
<comment type="subcellular location">
    <subcellularLocation>
        <location evidence="1">Membrane</location>
        <topology evidence="1">Multi-pass membrane protein</topology>
    </subcellularLocation>
</comment>
<dbReference type="Proteomes" id="UP001461498">
    <property type="component" value="Unassembled WGS sequence"/>
</dbReference>
<evidence type="ECO:0000256" key="1">
    <source>
        <dbReference type="ARBA" id="ARBA00004141"/>
    </source>
</evidence>
<feature type="transmembrane region" description="Helical" evidence="5">
    <location>
        <begin position="107"/>
        <end position="126"/>
    </location>
</feature>
<feature type="transmembrane region" description="Helical" evidence="5">
    <location>
        <begin position="65"/>
        <end position="87"/>
    </location>
</feature>
<keyword evidence="2 5" id="KW-0812">Transmembrane</keyword>
<keyword evidence="7" id="KW-1185">Reference proteome</keyword>
<dbReference type="GO" id="GO:0005886">
    <property type="term" value="C:plasma membrane"/>
    <property type="evidence" value="ECO:0007669"/>
    <property type="project" value="TreeGrafter"/>
</dbReference>
<reference evidence="6 7" key="1">
    <citation type="submission" date="2022-12" db="EMBL/GenBank/DDBJ databases">
        <title>Chromosome-level genome assembly of true bugs.</title>
        <authorList>
            <person name="Ma L."/>
            <person name="Li H."/>
        </authorList>
    </citation>
    <scope>NUCLEOTIDE SEQUENCE [LARGE SCALE GENOMIC DNA]</scope>
    <source>
        <strain evidence="6">Lab_2022b</strain>
    </source>
</reference>
<feature type="transmembrane region" description="Helical" evidence="5">
    <location>
        <begin position="202"/>
        <end position="222"/>
    </location>
</feature>
<sequence length="324" mass="34347">MSVRSELLKAINNASNNSGLLNAKIASLFILGIAALICAVLPIILVKKFGKANNRTGGLGKKTDLALGLMLRLGGGVLLATTFLHLLPEVREGLEDLIKDGSTMGNFPVQVPEFVMCIGFFAMYAIEEVAHKCLVGDHKNEEDHHHAKDASSTATIEAGKDEQEGHSHVVVTTPVRGILIIIALSIHQIFEGLAVGLESDTGKVWVLLSAIAAHKLIIAICVGAEMASARTGVCTATICVAVFAIASPIGIAIGIGLSTNSSENDLVMNTVSVILQGLATGTLLYVVFFEVLRRTEHSKNAIMDLIATLVGFVIMLILLCCYHD</sequence>
<evidence type="ECO:0000313" key="7">
    <source>
        <dbReference type="Proteomes" id="UP001461498"/>
    </source>
</evidence>
<dbReference type="AlphaFoldDB" id="A0AAW1D9D7"/>
<dbReference type="PANTHER" id="PTHR11040:SF203">
    <property type="entry name" value="FI18611P1-RELATED"/>
    <property type="match status" value="1"/>
</dbReference>
<proteinExistence type="predicted"/>
<dbReference type="EMBL" id="JAPXFL010000004">
    <property type="protein sequence ID" value="KAK9507606.1"/>
    <property type="molecule type" value="Genomic_DNA"/>
</dbReference>
<protein>
    <submittedName>
        <fullName evidence="6">Uncharacterized protein</fullName>
    </submittedName>
</protein>
<dbReference type="GO" id="GO:0005385">
    <property type="term" value="F:zinc ion transmembrane transporter activity"/>
    <property type="evidence" value="ECO:0007669"/>
    <property type="project" value="TreeGrafter"/>
</dbReference>
<evidence type="ECO:0000256" key="3">
    <source>
        <dbReference type="ARBA" id="ARBA00022989"/>
    </source>
</evidence>
<keyword evidence="4 5" id="KW-0472">Membrane</keyword>
<comment type="caution">
    <text evidence="6">The sequence shown here is derived from an EMBL/GenBank/DDBJ whole genome shotgun (WGS) entry which is preliminary data.</text>
</comment>
<gene>
    <name evidence="6" type="ORF">O3M35_007426</name>
</gene>
<accession>A0AAW1D9D7</accession>
<evidence type="ECO:0000256" key="5">
    <source>
        <dbReference type="SAM" id="Phobius"/>
    </source>
</evidence>
<feature type="transmembrane region" description="Helical" evidence="5">
    <location>
        <begin position="234"/>
        <end position="255"/>
    </location>
</feature>
<dbReference type="Pfam" id="PF02535">
    <property type="entry name" value="Zip"/>
    <property type="match status" value="1"/>
</dbReference>
<feature type="transmembrane region" description="Helical" evidence="5">
    <location>
        <begin position="301"/>
        <end position="319"/>
    </location>
</feature>